<comment type="caution">
    <text evidence="3">The sequence shown here is derived from an EMBL/GenBank/DDBJ whole genome shotgun (WGS) entry which is preliminary data.</text>
</comment>
<proteinExistence type="predicted"/>
<dbReference type="OrthoDB" id="9763643at2"/>
<dbReference type="Gene3D" id="3.30.70.1070">
    <property type="entry name" value="Sporulation related repeat"/>
    <property type="match status" value="1"/>
</dbReference>
<dbReference type="PANTHER" id="PTHR30404">
    <property type="entry name" value="N-ACETYLMURAMOYL-L-ALANINE AMIDASE"/>
    <property type="match status" value="1"/>
</dbReference>
<name>A0A0C2VM34_9BACL</name>
<feature type="domain" description="SPOR" evidence="2">
    <location>
        <begin position="190"/>
        <end position="229"/>
    </location>
</feature>
<evidence type="ECO:0000259" key="2">
    <source>
        <dbReference type="PROSITE" id="PS51724"/>
    </source>
</evidence>
<dbReference type="Gene3D" id="3.40.630.40">
    <property type="entry name" value="Zn-dependent exopeptidases"/>
    <property type="match status" value="1"/>
</dbReference>
<protein>
    <submittedName>
        <fullName evidence="3">N-acetylmuramoyl-L-alanine amidase</fullName>
    </submittedName>
</protein>
<dbReference type="SMART" id="SM00646">
    <property type="entry name" value="Ami_3"/>
    <property type="match status" value="1"/>
</dbReference>
<sequence length="229" mass="25084">MTTIIIDAGHGYDTPGKRSPDGMVEYAFNRAVATETMKQLHLANITTIQTHDDKRDVPLAQRTAIANQAQADYFISIHANAFGDGSWNDIHGIETYVHQNASPNAKQLASAVHKRLIAETARRDRGIKTANFHVLRETRMPAILVECGFMTNRSDKALLASESYRKLCGQAIAQGVLQQLGIEMALPPSKSASEMYRVQAGAFTNRARADSHVKALKKAGFDAFVSSSK</sequence>
<dbReference type="GO" id="GO:0008745">
    <property type="term" value="F:N-acetylmuramoyl-L-alanine amidase activity"/>
    <property type="evidence" value="ECO:0007669"/>
    <property type="project" value="InterPro"/>
</dbReference>
<dbReference type="STRING" id="889306.KP78_14400"/>
<dbReference type="Pfam" id="PF01520">
    <property type="entry name" value="Amidase_3"/>
    <property type="match status" value="1"/>
</dbReference>
<evidence type="ECO:0000256" key="1">
    <source>
        <dbReference type="ARBA" id="ARBA00022801"/>
    </source>
</evidence>
<accession>A0A0C2VM34</accession>
<gene>
    <name evidence="3" type="ORF">KP78_14400</name>
</gene>
<dbReference type="InterPro" id="IPR036680">
    <property type="entry name" value="SPOR-like_sf"/>
</dbReference>
<dbReference type="GO" id="GO:0030288">
    <property type="term" value="C:outer membrane-bounded periplasmic space"/>
    <property type="evidence" value="ECO:0007669"/>
    <property type="project" value="TreeGrafter"/>
</dbReference>
<keyword evidence="4" id="KW-1185">Reference proteome</keyword>
<dbReference type="InterPro" id="IPR050695">
    <property type="entry name" value="N-acetylmuramoyl_amidase_3"/>
</dbReference>
<dbReference type="RefSeq" id="WP_052474657.1">
    <property type="nucleotide sequence ID" value="NZ_JXRP01000009.1"/>
</dbReference>
<dbReference type="InterPro" id="IPR007730">
    <property type="entry name" value="SPOR-like_dom"/>
</dbReference>
<dbReference type="PANTHER" id="PTHR30404:SF0">
    <property type="entry name" value="N-ACETYLMURAMOYL-L-ALANINE AMIDASE AMIC"/>
    <property type="match status" value="1"/>
</dbReference>
<organism evidence="3 4">
    <name type="scientific">Jeotgalibacillus soli</name>
    <dbReference type="NCBI Taxonomy" id="889306"/>
    <lineage>
        <taxon>Bacteria</taxon>
        <taxon>Bacillati</taxon>
        <taxon>Bacillota</taxon>
        <taxon>Bacilli</taxon>
        <taxon>Bacillales</taxon>
        <taxon>Caryophanaceae</taxon>
        <taxon>Jeotgalibacillus</taxon>
    </lineage>
</organism>
<dbReference type="EMBL" id="JXRP01000009">
    <property type="protein sequence ID" value="KIL49972.1"/>
    <property type="molecule type" value="Genomic_DNA"/>
</dbReference>
<dbReference type="AlphaFoldDB" id="A0A0C2VM34"/>
<dbReference type="SUPFAM" id="SSF53187">
    <property type="entry name" value="Zn-dependent exopeptidases"/>
    <property type="match status" value="1"/>
</dbReference>
<dbReference type="GO" id="GO:0042834">
    <property type="term" value="F:peptidoglycan binding"/>
    <property type="evidence" value="ECO:0007669"/>
    <property type="project" value="InterPro"/>
</dbReference>
<dbReference type="GO" id="GO:0009253">
    <property type="term" value="P:peptidoglycan catabolic process"/>
    <property type="evidence" value="ECO:0007669"/>
    <property type="project" value="InterPro"/>
</dbReference>
<keyword evidence="1" id="KW-0378">Hydrolase</keyword>
<evidence type="ECO:0000313" key="3">
    <source>
        <dbReference type="EMBL" id="KIL49972.1"/>
    </source>
</evidence>
<dbReference type="CDD" id="cd02696">
    <property type="entry name" value="MurNAc-LAA"/>
    <property type="match status" value="1"/>
</dbReference>
<dbReference type="Proteomes" id="UP000031938">
    <property type="component" value="Unassembled WGS sequence"/>
</dbReference>
<dbReference type="PROSITE" id="PS51724">
    <property type="entry name" value="SPOR"/>
    <property type="match status" value="1"/>
</dbReference>
<dbReference type="SUPFAM" id="SSF110997">
    <property type="entry name" value="Sporulation related repeat"/>
    <property type="match status" value="1"/>
</dbReference>
<reference evidence="3 4" key="1">
    <citation type="submission" date="2015-01" db="EMBL/GenBank/DDBJ databases">
        <title>Genome sequencing of Jeotgalibacillus soli.</title>
        <authorList>
            <person name="Goh K.M."/>
            <person name="Chan K.-G."/>
            <person name="Yaakop A.S."/>
            <person name="Ee R."/>
            <person name="Gan H.M."/>
            <person name="Chan C.S."/>
        </authorList>
    </citation>
    <scope>NUCLEOTIDE SEQUENCE [LARGE SCALE GENOMIC DNA]</scope>
    <source>
        <strain evidence="3 4">P9</strain>
    </source>
</reference>
<dbReference type="PATRIC" id="fig|889306.3.peg.1451"/>
<evidence type="ECO:0000313" key="4">
    <source>
        <dbReference type="Proteomes" id="UP000031938"/>
    </source>
</evidence>
<dbReference type="InterPro" id="IPR002508">
    <property type="entry name" value="MurNAc-LAA_cat"/>
</dbReference>